<name>A0ABW5FK17_9BACL</name>
<gene>
    <name evidence="2" type="ORF">ACFSX3_30135</name>
</gene>
<protein>
    <submittedName>
        <fullName evidence="2">Uncharacterized protein</fullName>
    </submittedName>
</protein>
<accession>A0ABW5FK17</accession>
<dbReference type="RefSeq" id="WP_209994130.1">
    <property type="nucleotide sequence ID" value="NZ_JBHSVQ010000001.1"/>
</dbReference>
<feature type="region of interest" description="Disordered" evidence="1">
    <location>
        <begin position="1"/>
        <end position="28"/>
    </location>
</feature>
<comment type="caution">
    <text evidence="2">The sequence shown here is derived from an EMBL/GenBank/DDBJ whole genome shotgun (WGS) entry which is preliminary data.</text>
</comment>
<dbReference type="Proteomes" id="UP001597448">
    <property type="component" value="Unassembled WGS sequence"/>
</dbReference>
<dbReference type="EMBL" id="JBHUKY010000081">
    <property type="protein sequence ID" value="MFD2414122.1"/>
    <property type="molecule type" value="Genomic_DNA"/>
</dbReference>
<evidence type="ECO:0000313" key="3">
    <source>
        <dbReference type="Proteomes" id="UP001597448"/>
    </source>
</evidence>
<proteinExistence type="predicted"/>
<evidence type="ECO:0000313" key="2">
    <source>
        <dbReference type="EMBL" id="MFD2414122.1"/>
    </source>
</evidence>
<reference evidence="3" key="1">
    <citation type="journal article" date="2019" name="Int. J. Syst. Evol. Microbiol.">
        <title>The Global Catalogue of Microorganisms (GCM) 10K type strain sequencing project: providing services to taxonomists for standard genome sequencing and annotation.</title>
        <authorList>
            <consortium name="The Broad Institute Genomics Platform"/>
            <consortium name="The Broad Institute Genome Sequencing Center for Infectious Disease"/>
            <person name="Wu L."/>
            <person name="Ma J."/>
        </authorList>
    </citation>
    <scope>NUCLEOTIDE SEQUENCE [LARGE SCALE GENOMIC DNA]</scope>
    <source>
        <strain evidence="3">CCM 8725</strain>
    </source>
</reference>
<sequence length="164" mass="18261">MFHTQQLQGKAEKRTANSRLGVPPKRKLQDKAKSVAWCSTKAETARQSEKCGLVFHQSGNCKTKRKAWLGVPPKRKLQGKAEKRGLVFHQSAKAPPLLKSCTNCNILRYKWGLDGNCCSKGIIPSKFGGYLGELLHLVQQFNKVRYGYGLEVAISATSRLAEFV</sequence>
<keyword evidence="3" id="KW-1185">Reference proteome</keyword>
<evidence type="ECO:0000256" key="1">
    <source>
        <dbReference type="SAM" id="MobiDB-lite"/>
    </source>
</evidence>
<organism evidence="2 3">
    <name type="scientific">Paenibacillus rhizoplanae</name>
    <dbReference type="NCBI Taxonomy" id="1917181"/>
    <lineage>
        <taxon>Bacteria</taxon>
        <taxon>Bacillati</taxon>
        <taxon>Bacillota</taxon>
        <taxon>Bacilli</taxon>
        <taxon>Bacillales</taxon>
        <taxon>Paenibacillaceae</taxon>
        <taxon>Paenibacillus</taxon>
    </lineage>
</organism>